<comment type="caution">
    <text evidence="2">The sequence shown here is derived from an EMBL/GenBank/DDBJ whole genome shotgun (WGS) entry which is preliminary data.</text>
</comment>
<name>A0A6A5A2L7_APHAT</name>
<gene>
    <name evidence="2" type="ORF">AaE_007400</name>
</gene>
<reference evidence="2 3" key="1">
    <citation type="submission" date="2019-06" db="EMBL/GenBank/DDBJ databases">
        <title>Genomics analysis of Aphanomyces spp. identifies a new class of oomycete effector associated with host adaptation.</title>
        <authorList>
            <person name="Gaulin E."/>
        </authorList>
    </citation>
    <scope>NUCLEOTIDE SEQUENCE [LARGE SCALE GENOMIC DNA]</scope>
    <source>
        <strain evidence="2 3">E</strain>
    </source>
</reference>
<protein>
    <submittedName>
        <fullName evidence="2">Uncharacterized protein</fullName>
    </submittedName>
</protein>
<proteinExistence type="predicted"/>
<sequence>MSTLRSRLAKAIAASHAPPLNTMSLVQQAVAECKSQYDQITVKLRVFDVVAAKKKTGEEIGKRVYLIDEEATPADWDDLQTLSDYDRKEFCLSVMVFTNQVAKIAPWNVGDIVQLSVKDLKLYDGKQCQALFVDVQYHQARSTSLTATMTSTVSKQSDERDLTYNSQDTSNDSSQVKLKLSKDIPPEREIKGAIHHMESVKTEHGTKMPNKRAASAAAINCVATKKQAQPK</sequence>
<organism evidence="2 3">
    <name type="scientific">Aphanomyces astaci</name>
    <name type="common">Crayfish plague agent</name>
    <dbReference type="NCBI Taxonomy" id="112090"/>
    <lineage>
        <taxon>Eukaryota</taxon>
        <taxon>Sar</taxon>
        <taxon>Stramenopiles</taxon>
        <taxon>Oomycota</taxon>
        <taxon>Saprolegniomycetes</taxon>
        <taxon>Saprolegniales</taxon>
        <taxon>Verrucalvaceae</taxon>
        <taxon>Aphanomyces</taxon>
    </lineage>
</organism>
<feature type="region of interest" description="Disordered" evidence="1">
    <location>
        <begin position="157"/>
        <end position="179"/>
    </location>
</feature>
<evidence type="ECO:0000313" key="2">
    <source>
        <dbReference type="EMBL" id="KAF0748276.1"/>
    </source>
</evidence>
<dbReference type="VEuPathDB" id="FungiDB:H257_18476"/>
<feature type="compositionally biased region" description="Polar residues" evidence="1">
    <location>
        <begin position="163"/>
        <end position="176"/>
    </location>
</feature>
<evidence type="ECO:0000313" key="3">
    <source>
        <dbReference type="Proteomes" id="UP000469452"/>
    </source>
</evidence>
<accession>A0A6A5A2L7</accession>
<dbReference type="AlphaFoldDB" id="A0A6A5A2L7"/>
<dbReference type="EMBL" id="VJMI01013248">
    <property type="protein sequence ID" value="KAF0748276.1"/>
    <property type="molecule type" value="Genomic_DNA"/>
</dbReference>
<dbReference type="Proteomes" id="UP000469452">
    <property type="component" value="Unassembled WGS sequence"/>
</dbReference>
<evidence type="ECO:0000256" key="1">
    <source>
        <dbReference type="SAM" id="MobiDB-lite"/>
    </source>
</evidence>